<dbReference type="Proteomes" id="UP001591681">
    <property type="component" value="Unassembled WGS sequence"/>
</dbReference>
<gene>
    <name evidence="4" type="ORF">ACEWY4_019037</name>
</gene>
<keyword evidence="1" id="KW-0202">Cytokine</keyword>
<feature type="domain" description="Chemokine interleukin-8-like" evidence="3">
    <location>
        <begin position="36"/>
        <end position="91"/>
    </location>
</feature>
<evidence type="ECO:0000259" key="3">
    <source>
        <dbReference type="Pfam" id="PF00048"/>
    </source>
</evidence>
<proteinExistence type="predicted"/>
<reference evidence="4 5" key="1">
    <citation type="submission" date="2024-09" db="EMBL/GenBank/DDBJ databases">
        <title>A chromosome-level genome assembly of Gray's grenadier anchovy, Coilia grayii.</title>
        <authorList>
            <person name="Fu Z."/>
        </authorList>
    </citation>
    <scope>NUCLEOTIDE SEQUENCE [LARGE SCALE GENOMIC DNA]</scope>
    <source>
        <strain evidence="4">G4</strain>
        <tissue evidence="4">Muscle</tissue>
    </source>
</reference>
<dbReference type="Pfam" id="PF00048">
    <property type="entry name" value="IL8"/>
    <property type="match status" value="1"/>
</dbReference>
<dbReference type="EMBL" id="JBHFQA010000016">
    <property type="protein sequence ID" value="KAL2085717.1"/>
    <property type="molecule type" value="Genomic_DNA"/>
</dbReference>
<evidence type="ECO:0000313" key="4">
    <source>
        <dbReference type="EMBL" id="KAL2085717.1"/>
    </source>
</evidence>
<protein>
    <recommendedName>
        <fullName evidence="3">Chemokine interleukin-8-like domain-containing protein</fullName>
    </recommendedName>
</protein>
<dbReference type="Gene3D" id="2.40.50.40">
    <property type="match status" value="1"/>
</dbReference>
<feature type="chain" id="PRO_5044871263" description="Chemokine interleukin-8-like domain-containing protein" evidence="2">
    <location>
        <begin position="30"/>
        <end position="109"/>
    </location>
</feature>
<sequence>MASTLVLLHLFSLFCVGTLLMHCTLHAQAVDDKEATCCKKTSVARIQTEITKCVIHPKTDNCVAAVIFFSNGKSYCSGPHAKWVRNTVNELKKKGTPCLDWRKNFTLMD</sequence>
<accession>A0ABD1JEW9</accession>
<evidence type="ECO:0000313" key="5">
    <source>
        <dbReference type="Proteomes" id="UP001591681"/>
    </source>
</evidence>
<comment type="caution">
    <text evidence="4">The sequence shown here is derived from an EMBL/GenBank/DDBJ whole genome shotgun (WGS) entry which is preliminary data.</text>
</comment>
<feature type="signal peptide" evidence="2">
    <location>
        <begin position="1"/>
        <end position="29"/>
    </location>
</feature>
<organism evidence="4 5">
    <name type="scientific">Coilia grayii</name>
    <name type="common">Gray's grenadier anchovy</name>
    <dbReference type="NCBI Taxonomy" id="363190"/>
    <lineage>
        <taxon>Eukaryota</taxon>
        <taxon>Metazoa</taxon>
        <taxon>Chordata</taxon>
        <taxon>Craniata</taxon>
        <taxon>Vertebrata</taxon>
        <taxon>Euteleostomi</taxon>
        <taxon>Actinopterygii</taxon>
        <taxon>Neopterygii</taxon>
        <taxon>Teleostei</taxon>
        <taxon>Clupei</taxon>
        <taxon>Clupeiformes</taxon>
        <taxon>Clupeoidei</taxon>
        <taxon>Engraulidae</taxon>
        <taxon>Coilinae</taxon>
        <taxon>Coilia</taxon>
    </lineage>
</organism>
<dbReference type="InterPro" id="IPR036048">
    <property type="entry name" value="Interleukin_8-like_sf"/>
</dbReference>
<name>A0ABD1JEW9_9TELE</name>
<evidence type="ECO:0000256" key="1">
    <source>
        <dbReference type="ARBA" id="ARBA00022514"/>
    </source>
</evidence>
<keyword evidence="2" id="KW-0732">Signal</keyword>
<dbReference type="GO" id="GO:0005615">
    <property type="term" value="C:extracellular space"/>
    <property type="evidence" value="ECO:0007669"/>
    <property type="project" value="UniProtKB-KW"/>
</dbReference>
<evidence type="ECO:0000256" key="2">
    <source>
        <dbReference type="SAM" id="SignalP"/>
    </source>
</evidence>
<dbReference type="AlphaFoldDB" id="A0ABD1JEW9"/>
<dbReference type="InterPro" id="IPR001811">
    <property type="entry name" value="Chemokine_IL8-like_dom"/>
</dbReference>
<dbReference type="GO" id="GO:0005125">
    <property type="term" value="F:cytokine activity"/>
    <property type="evidence" value="ECO:0007669"/>
    <property type="project" value="UniProtKB-KW"/>
</dbReference>
<dbReference type="SUPFAM" id="SSF54117">
    <property type="entry name" value="Interleukin 8-like chemokines"/>
    <property type="match status" value="1"/>
</dbReference>
<keyword evidence="5" id="KW-1185">Reference proteome</keyword>